<dbReference type="CDD" id="cd23992">
    <property type="entry name" value="PBP_GOBP"/>
    <property type="match status" value="1"/>
</dbReference>
<sequence length="150" mass="16250">MAKLNYQILSATIVVISLTKVFALTDEDKAIVSAIMAPITADCSSEHGVSEGEIKSAKDSYNTDGLNSCFLGCVLKKTEFINSKGLLDVETGLNKAKGLLKNHDEFDKFEEIGKVCSKVNEESVGDGDSGCERAKLAFKCAIENKLEIFF</sequence>
<dbReference type="InterPro" id="IPR036728">
    <property type="entry name" value="PBP_GOBP_sf"/>
</dbReference>
<dbReference type="OrthoDB" id="8014875at2759"/>
<dbReference type="Pfam" id="PF01395">
    <property type="entry name" value="PBP_GOBP"/>
    <property type="match status" value="1"/>
</dbReference>
<feature type="chain" id="PRO_5035770241" evidence="1">
    <location>
        <begin position="24"/>
        <end position="150"/>
    </location>
</feature>
<dbReference type="SUPFAM" id="SSF47565">
    <property type="entry name" value="Insect pheromone/odorant-binding proteins"/>
    <property type="match status" value="1"/>
</dbReference>
<evidence type="ECO:0000256" key="1">
    <source>
        <dbReference type="SAM" id="SignalP"/>
    </source>
</evidence>
<proteinExistence type="predicted"/>
<dbReference type="GO" id="GO:0005549">
    <property type="term" value="F:odorant binding"/>
    <property type="evidence" value="ECO:0007669"/>
    <property type="project" value="InterPro"/>
</dbReference>
<evidence type="ECO:0000313" key="3">
    <source>
        <dbReference type="Proteomes" id="UP000494106"/>
    </source>
</evidence>
<keyword evidence="1" id="KW-0732">Signal</keyword>
<organism evidence="2 3">
    <name type="scientific">Arctia plantaginis</name>
    <name type="common">Wood tiger moth</name>
    <name type="synonym">Phalaena plantaginis</name>
    <dbReference type="NCBI Taxonomy" id="874455"/>
    <lineage>
        <taxon>Eukaryota</taxon>
        <taxon>Metazoa</taxon>
        <taxon>Ecdysozoa</taxon>
        <taxon>Arthropoda</taxon>
        <taxon>Hexapoda</taxon>
        <taxon>Insecta</taxon>
        <taxon>Pterygota</taxon>
        <taxon>Neoptera</taxon>
        <taxon>Endopterygota</taxon>
        <taxon>Lepidoptera</taxon>
        <taxon>Glossata</taxon>
        <taxon>Ditrysia</taxon>
        <taxon>Noctuoidea</taxon>
        <taxon>Erebidae</taxon>
        <taxon>Arctiinae</taxon>
        <taxon>Arctia</taxon>
    </lineage>
</organism>
<reference evidence="2 3" key="1">
    <citation type="submission" date="2020-04" db="EMBL/GenBank/DDBJ databases">
        <authorList>
            <person name="Wallbank WR R."/>
            <person name="Pardo Diaz C."/>
            <person name="Kozak K."/>
            <person name="Martin S."/>
            <person name="Jiggins C."/>
            <person name="Moest M."/>
            <person name="Warren A I."/>
            <person name="Byers J.R.P. K."/>
            <person name="Montejo-Kovacevich G."/>
            <person name="Yen C E."/>
        </authorList>
    </citation>
    <scope>NUCLEOTIDE SEQUENCE [LARGE SCALE GENOMIC DNA]</scope>
</reference>
<evidence type="ECO:0000313" key="2">
    <source>
        <dbReference type="EMBL" id="CAB3244396.1"/>
    </source>
</evidence>
<name>A0A8S1AGI0_ARCPL</name>
<feature type="signal peptide" evidence="1">
    <location>
        <begin position="1"/>
        <end position="23"/>
    </location>
</feature>
<protein>
    <submittedName>
        <fullName evidence="2">Uncharacterized protein</fullName>
    </submittedName>
</protein>
<dbReference type="EMBL" id="CADEBC010000521">
    <property type="protein sequence ID" value="CAB3244396.1"/>
    <property type="molecule type" value="Genomic_DNA"/>
</dbReference>
<dbReference type="SMART" id="SM00708">
    <property type="entry name" value="PhBP"/>
    <property type="match status" value="1"/>
</dbReference>
<dbReference type="Gene3D" id="1.10.238.20">
    <property type="entry name" value="Pheromone/general odorant binding protein domain"/>
    <property type="match status" value="1"/>
</dbReference>
<keyword evidence="3" id="KW-1185">Reference proteome</keyword>
<comment type="caution">
    <text evidence="2">The sequence shown here is derived from an EMBL/GenBank/DDBJ whole genome shotgun (WGS) entry which is preliminary data.</text>
</comment>
<dbReference type="InterPro" id="IPR006170">
    <property type="entry name" value="PBP/GOBP"/>
</dbReference>
<accession>A0A8S1AGI0</accession>
<dbReference type="AlphaFoldDB" id="A0A8S1AGI0"/>
<gene>
    <name evidence="2" type="ORF">APLA_LOCUS9920</name>
</gene>
<dbReference type="Proteomes" id="UP000494106">
    <property type="component" value="Unassembled WGS sequence"/>
</dbReference>